<proteinExistence type="predicted"/>
<sequence length="202" mass="21270">MIALLLAAGGLSFLFYLLMSSSIPEDAANASSAGSTNSTSSAASLPAPVESRLSTNSKQPASPLPQIAAPALEGDADPTRDLKYYVARGEKPTMPEVIARLHEAGVHTGLGAFSPPGTRPPLVGLAVPEDFVLPKGYVRHHQATDDGQRIEAILMFAPDYQLFDAANKPIPLPKDRVVPPELAPPGLPNRRIVLPAPVEANK</sequence>
<dbReference type="Proteomes" id="UP000275663">
    <property type="component" value="Chromosome"/>
</dbReference>
<dbReference type="AlphaFoldDB" id="A0A3Q9BUD9"/>
<evidence type="ECO:0000313" key="3">
    <source>
        <dbReference type="Proteomes" id="UP000275663"/>
    </source>
</evidence>
<reference evidence="2 3" key="1">
    <citation type="journal article" date="2011" name="Int. J. Syst. Evol. Microbiol.">
        <title>Description of Undibacterium oligocarboniphilum sp. nov., isolated from purified water, and Undibacterium pigrum strain CCUG 49012 as the type strain of Undibacterium parvum sp. nov., and emended descriptions of the genus Undibacterium and the species Undibacterium pigrum.</title>
        <authorList>
            <person name="Eder W."/>
            <person name="Wanner G."/>
            <person name="Ludwig W."/>
            <person name="Busse H.J."/>
            <person name="Ziemke-Kageler F."/>
            <person name="Lang E."/>
        </authorList>
    </citation>
    <scope>NUCLEOTIDE SEQUENCE [LARGE SCALE GENOMIC DNA]</scope>
    <source>
        <strain evidence="2 3">DSM 23061</strain>
    </source>
</reference>
<evidence type="ECO:0000313" key="2">
    <source>
        <dbReference type="EMBL" id="AZP14613.1"/>
    </source>
</evidence>
<gene>
    <name evidence="2" type="ORF">EJN92_15660</name>
</gene>
<feature type="compositionally biased region" description="Low complexity" evidence="1">
    <location>
        <begin position="27"/>
        <end position="44"/>
    </location>
</feature>
<protein>
    <submittedName>
        <fullName evidence="2">Uncharacterized protein</fullName>
    </submittedName>
</protein>
<accession>A0A3Q9BUD9</accession>
<feature type="region of interest" description="Disordered" evidence="1">
    <location>
        <begin position="27"/>
        <end position="75"/>
    </location>
</feature>
<dbReference type="KEGG" id="upv:EJN92_15660"/>
<evidence type="ECO:0000256" key="1">
    <source>
        <dbReference type="SAM" id="MobiDB-lite"/>
    </source>
</evidence>
<organism evidence="2 3">
    <name type="scientific">Undibacterium parvum</name>
    <dbReference type="NCBI Taxonomy" id="401471"/>
    <lineage>
        <taxon>Bacteria</taxon>
        <taxon>Pseudomonadati</taxon>
        <taxon>Pseudomonadota</taxon>
        <taxon>Betaproteobacteria</taxon>
        <taxon>Burkholderiales</taxon>
        <taxon>Oxalobacteraceae</taxon>
        <taxon>Undibacterium</taxon>
    </lineage>
</organism>
<keyword evidence="3" id="KW-1185">Reference proteome</keyword>
<dbReference type="OrthoDB" id="8907664at2"/>
<dbReference type="EMBL" id="CP034464">
    <property type="protein sequence ID" value="AZP14613.1"/>
    <property type="molecule type" value="Genomic_DNA"/>
</dbReference>
<name>A0A3Q9BUD9_9BURK</name>